<accession>A0A0D2MZQ8</accession>
<reference evidence="4 5" key="1">
    <citation type="journal article" date="2013" name="BMC Genomics">
        <title>Reconstruction of the lipid metabolism for the microalga Monoraphidium neglectum from its genome sequence reveals characteristics suitable for biofuel production.</title>
        <authorList>
            <person name="Bogen C."/>
            <person name="Al-Dilaimi A."/>
            <person name="Albersmeier A."/>
            <person name="Wichmann J."/>
            <person name="Grundmann M."/>
            <person name="Rupp O."/>
            <person name="Lauersen K.J."/>
            <person name="Blifernez-Klassen O."/>
            <person name="Kalinowski J."/>
            <person name="Goesmann A."/>
            <person name="Mussgnug J.H."/>
            <person name="Kruse O."/>
        </authorList>
    </citation>
    <scope>NUCLEOTIDE SEQUENCE [LARGE SCALE GENOMIC DNA]</scope>
    <source>
        <strain evidence="4 5">SAG 48.87</strain>
    </source>
</reference>
<keyword evidence="4" id="KW-0378">Hydrolase</keyword>
<dbReference type="GeneID" id="25726160"/>
<dbReference type="InterPro" id="IPR002909">
    <property type="entry name" value="IPT_dom"/>
</dbReference>
<dbReference type="AlphaFoldDB" id="A0A0D2MZQ8"/>
<keyword evidence="5" id="KW-1185">Reference proteome</keyword>
<keyword evidence="4" id="KW-0326">Glycosidase</keyword>
<dbReference type="GO" id="GO:0004339">
    <property type="term" value="F:glucan 1,4-alpha-glucosidase activity"/>
    <property type="evidence" value="ECO:0007669"/>
    <property type="project" value="UniProtKB-EC"/>
</dbReference>
<dbReference type="EC" id="3.2.1.3" evidence="4"/>
<dbReference type="InterPro" id="IPR013783">
    <property type="entry name" value="Ig-like_fold"/>
</dbReference>
<gene>
    <name evidence="4" type="ORF">MNEG_0042</name>
</gene>
<dbReference type="InterPro" id="IPR014756">
    <property type="entry name" value="Ig_E-set"/>
</dbReference>
<organism evidence="4 5">
    <name type="scientific">Monoraphidium neglectum</name>
    <dbReference type="NCBI Taxonomy" id="145388"/>
    <lineage>
        <taxon>Eukaryota</taxon>
        <taxon>Viridiplantae</taxon>
        <taxon>Chlorophyta</taxon>
        <taxon>core chlorophytes</taxon>
        <taxon>Chlorophyceae</taxon>
        <taxon>CS clade</taxon>
        <taxon>Sphaeropleales</taxon>
        <taxon>Selenastraceae</taxon>
        <taxon>Monoraphidium</taxon>
    </lineage>
</organism>
<dbReference type="InterPro" id="IPR052387">
    <property type="entry name" value="Fibrocystin"/>
</dbReference>
<evidence type="ECO:0000259" key="3">
    <source>
        <dbReference type="Pfam" id="PF01833"/>
    </source>
</evidence>
<sequence length="1122" mass="113510">MFDAVWSWNATASDEPPRVELGAWEAGIEANRDNFCTRTSAVFTTVAAGPHSFLLTGDDLAQLEATWAPDDPAGSDPNATLVTQRLVNITSHTAGLDDWGSLQPPSPTGGGGSRQRAPAVELAAGQRVGVISPSATARWNSVRERQRVTVSQTPKGAAFSVDALAPAGSTLDFITDVNFTGAMGQPLLGVGLEINGALMLPAPLPLNSTAAQLSASLAAALGLTVADAGVEVEGAAEDGGWLKWRLAASRSKVSGINITSLSFAALAATAGQAPPPNNTCIFSAVDYAVAGENSTVSEPSCPAMYVAIPGAPQRVYPDPPASAPPPPAPDTSAVNASFAEDVQGVDGYDALGEGRSWALWLNGPPDNSSNGAPALLNYTSLPCNATVAMVTAAVSAYGASVSSASDLLIAPIPAEWLQVPAIDPWAVQLEANGIGTACDDDARAGCTFLYAMDSTPSITSVVPTEFNATQIDQELTIDGSGFSTNATDNRVTIGAHACGNVTVEPSSGNDTSLLRLRCTLDASKVAAGRRALLVEVDGKGAAASAVALASVTNNSASSGNPSNASEIDWQDGIHLQFSTLAFSTLDLPNSTWNASASDNNLRALDASGYTLFRIRGGGFDQTDCGANNVSIGGVPVGVVDCAGDELLVIYPRDTSGGPARNASVDIQVMAPGGSSEALPANASAEERSVAVCTAGPAIDQLLVPSPPTLPLAGGTLRFTVRGLNASADAAAWEVSLLPAFPVGNITGDLKAARIALAASVACGNPVPGSANGGDFVECTIVPGQLAAGDYLLALTAGNATFVLPSPGIAVRPSSGSAQQLQVLGVTPSCGNIAGGTWLNITGNNSAGQLTVLGARLAAIASISLDGGVSGGAWLCNVTGSDYGYVNCSLPAGLPAGVYTVRAAQADGAPAVTLGAVGADIVYTAAPRVGALLGNVGSIVGGAELIIRAPPGADGGFNTTHAAANDVFVGGQRCDVVSGSVTDGELACRATGVAGLVRAEYWRLDMQTSILPDLRSYRPPDASVIQTVVGRSWSALPPPGLSQSAYWAARFSFAFLAQAAANFTFQLNADDAAALYLDGQMVGSTELGAGYHDAEVQFFQGTGWAGASLSWDAGTPGAVSSQK</sequence>
<dbReference type="RefSeq" id="XP_013906944.1">
    <property type="nucleotide sequence ID" value="XM_014051490.1"/>
</dbReference>
<evidence type="ECO:0000256" key="2">
    <source>
        <dbReference type="SAM" id="MobiDB-lite"/>
    </source>
</evidence>
<dbReference type="SUPFAM" id="SSF81296">
    <property type="entry name" value="E set domains"/>
    <property type="match status" value="1"/>
</dbReference>
<keyword evidence="1" id="KW-0732">Signal</keyword>
<dbReference type="SUPFAM" id="SSF56988">
    <property type="entry name" value="Anthrax protective antigen"/>
    <property type="match status" value="1"/>
</dbReference>
<dbReference type="PANTHER" id="PTHR46769:SF2">
    <property type="entry name" value="FIBROCYSTIN-L ISOFORM 2 PRECURSOR-RELATED"/>
    <property type="match status" value="1"/>
</dbReference>
<dbReference type="KEGG" id="mng:MNEG_0042"/>
<proteinExistence type="predicted"/>
<feature type="region of interest" description="Disordered" evidence="2">
    <location>
        <begin position="96"/>
        <end position="116"/>
    </location>
</feature>
<dbReference type="Gene3D" id="2.60.40.10">
    <property type="entry name" value="Immunoglobulins"/>
    <property type="match status" value="2"/>
</dbReference>
<dbReference type="STRING" id="145388.A0A0D2MZQ8"/>
<dbReference type="OrthoDB" id="10687504at2759"/>
<dbReference type="EMBL" id="KK100224">
    <property type="protein sequence ID" value="KIZ07925.1"/>
    <property type="molecule type" value="Genomic_DNA"/>
</dbReference>
<dbReference type="Pfam" id="PF01833">
    <property type="entry name" value="TIG"/>
    <property type="match status" value="1"/>
</dbReference>
<dbReference type="Proteomes" id="UP000054498">
    <property type="component" value="Unassembled WGS sequence"/>
</dbReference>
<feature type="domain" description="IPT/TIG" evidence="3">
    <location>
        <begin position="456"/>
        <end position="542"/>
    </location>
</feature>
<name>A0A0D2MZQ8_9CHLO</name>
<evidence type="ECO:0000313" key="4">
    <source>
        <dbReference type="EMBL" id="KIZ07925.1"/>
    </source>
</evidence>
<protein>
    <submittedName>
        <fullName evidence="4">Fibrocystin-like protein</fullName>
        <ecNumber evidence="4">3.2.1.3</ecNumber>
    </submittedName>
</protein>
<evidence type="ECO:0000313" key="5">
    <source>
        <dbReference type="Proteomes" id="UP000054498"/>
    </source>
</evidence>
<dbReference type="PANTHER" id="PTHR46769">
    <property type="entry name" value="POLYCYSTIC KIDNEY AND HEPATIC DISEASE 1 (AUTOSOMAL RECESSIVE)-LIKE 1"/>
    <property type="match status" value="1"/>
</dbReference>
<evidence type="ECO:0000256" key="1">
    <source>
        <dbReference type="ARBA" id="ARBA00022729"/>
    </source>
</evidence>